<feature type="transmembrane region" description="Helical" evidence="2">
    <location>
        <begin position="99"/>
        <end position="122"/>
    </location>
</feature>
<dbReference type="InterPro" id="IPR015943">
    <property type="entry name" value="WD40/YVTN_repeat-like_dom_sf"/>
</dbReference>
<feature type="region of interest" description="Disordered" evidence="1">
    <location>
        <begin position="51"/>
        <end position="76"/>
    </location>
</feature>
<keyword evidence="2" id="KW-0472">Membrane</keyword>
<dbReference type="AlphaFoldDB" id="J3F4I3"/>
<keyword evidence="2" id="KW-0812">Transmembrane</keyword>
<dbReference type="PATRIC" id="fig|1115803.3.peg.540"/>
<dbReference type="Proteomes" id="UP000007814">
    <property type="component" value="Unassembled WGS sequence"/>
</dbReference>
<keyword evidence="2" id="KW-1133">Transmembrane helix</keyword>
<evidence type="ECO:0000313" key="4">
    <source>
        <dbReference type="Proteomes" id="UP000007814"/>
    </source>
</evidence>
<sequence length="823" mass="87657">MICFITGPSSHLLHPDSAPGSANASAQDHRSTSTSILTVIYRSTSRLVSPPVISPPVNNGQAVPSAPTGSARRTAARTAPFLRHKARTAMKQSARTTILTLWGALVTALALSLSITAPAVALDPGGREEALPTTPPPDPSVPSIGTTVLSDGTPIGIVVAGGNGGLLHVVDLNTRTLRSRERLVPENTDVQPWEFATLSNRHVLLASGGGQLFEIDPDAPEGQKATNLSDPSRPGYEQVAAYSTFLWDVAVDEHDRVYVAAQSIHGGHILRYDPSANQGRGQWTDLLPGGVQAGETEVRSLAYDNGFLYAGTGTKSFSIFRINTSTNAATKLSVPSHVTAGLSHLERLQVKAGNLYVGTNVPGNVRPTCGGTCVLDPATGAQKMKDGKPIELDTWSSQVVTRPGEAEKVYYTVQSHNTPTLQEYDPRANTSRTLAQGLASTARPSQSSWATHDHFISAGKDDASIAIVHASDGSATGLPQDANGGNAIQGSARDIQSLTAVPGGDLYASWYMTAPMLLRAAPNAQADKTQYSLPKAPLGQVEGFGHSSKWFVTGIYPSGELVRYEIGTSGPMLENHQSVRITPDANQARPYAIVPINNDEFAVGTSPKNKPGSGALSIYDAAHNKIDTYPLDTISYADPSLRGLLSDRRPLSIVHHQDKLYVGTSASGNGMNPDQTEASAPRLFEFDLKTRKVTRVMTPFKDQRSITALTLGSDGTLYGTTGMHVFAMNPADFTIGRSRALTRQGYADANRSQLIERDGVLYGIMAGRLRALSTSLQDEGTVIADFVTTPQGKVYVNSLTLGADGSLYYARGSRIYRYRFPAG</sequence>
<organism evidence="3 4">
    <name type="scientific">Actinomyces naeslundii (strain ATCC 12104 / DSM 43013 / CCUG 2238 / JCM 8349 / NCTC 10301 / Howell 279)</name>
    <dbReference type="NCBI Taxonomy" id="1115803"/>
    <lineage>
        <taxon>Bacteria</taxon>
        <taxon>Bacillati</taxon>
        <taxon>Actinomycetota</taxon>
        <taxon>Actinomycetes</taxon>
        <taxon>Actinomycetales</taxon>
        <taxon>Actinomycetaceae</taxon>
        <taxon>Actinomyces</taxon>
    </lineage>
</organism>
<reference evidence="3 4" key="1">
    <citation type="submission" date="2012-07" db="EMBL/GenBank/DDBJ databases">
        <authorList>
            <person name="Durkin A.S."/>
            <person name="McCorrison J."/>
            <person name="Torralba M."/>
            <person name="Gillis M."/>
            <person name="Methe B."/>
            <person name="Sutton G."/>
            <person name="Nelson K.E."/>
        </authorList>
    </citation>
    <scope>NUCLEOTIDE SEQUENCE [LARGE SCALE GENOMIC DNA]</scope>
    <source>
        <strain evidence="4">ATCC 12104 / DSM 43013 / CCUG 2238 / JCM 8349 / NCTC 10301 / Howell 279</strain>
    </source>
</reference>
<comment type="caution">
    <text evidence="3">The sequence shown here is derived from an EMBL/GenBank/DDBJ whole genome shotgun (WGS) entry which is preliminary data.</text>
</comment>
<dbReference type="SUPFAM" id="SSF63825">
    <property type="entry name" value="YWTD domain"/>
    <property type="match status" value="1"/>
</dbReference>
<evidence type="ECO:0000256" key="1">
    <source>
        <dbReference type="SAM" id="MobiDB-lite"/>
    </source>
</evidence>
<dbReference type="SUPFAM" id="SSF63829">
    <property type="entry name" value="Calcium-dependent phosphotriesterase"/>
    <property type="match status" value="1"/>
</dbReference>
<dbReference type="eggNOG" id="COG1520">
    <property type="taxonomic scope" value="Bacteria"/>
</dbReference>
<dbReference type="EMBL" id="ALJK01000045">
    <property type="protein sequence ID" value="EJN85727.1"/>
    <property type="molecule type" value="Genomic_DNA"/>
</dbReference>
<dbReference type="Gene3D" id="2.130.10.10">
    <property type="entry name" value="YVTN repeat-like/Quinoprotein amine dehydrogenase"/>
    <property type="match status" value="1"/>
</dbReference>
<evidence type="ECO:0000256" key="2">
    <source>
        <dbReference type="SAM" id="Phobius"/>
    </source>
</evidence>
<evidence type="ECO:0000313" key="3">
    <source>
        <dbReference type="EMBL" id="EJN85727.1"/>
    </source>
</evidence>
<protein>
    <submittedName>
        <fullName evidence="3">Uncharacterized protein</fullName>
    </submittedName>
</protein>
<accession>J3F4I3</accession>
<proteinExistence type="predicted"/>
<gene>
    <name evidence="3" type="ORF">HMPREF1129_2245</name>
</gene>
<name>J3F4I3_ACTNH</name>
<feature type="compositionally biased region" description="Low complexity" evidence="1">
    <location>
        <begin position="65"/>
        <end position="76"/>
    </location>
</feature>